<dbReference type="AlphaFoldDB" id="A0A7R8CMT9"/>
<evidence type="ECO:0000313" key="2">
    <source>
        <dbReference type="Proteomes" id="UP000675881"/>
    </source>
</evidence>
<accession>A0A7R8CMT9</accession>
<protein>
    <submittedName>
        <fullName evidence="1">(salmon louse) hypothetical protein</fullName>
    </submittedName>
</protein>
<dbReference type="Proteomes" id="UP000675881">
    <property type="component" value="Chromosome 2"/>
</dbReference>
<organism evidence="1 2">
    <name type="scientific">Lepeophtheirus salmonis</name>
    <name type="common">Salmon louse</name>
    <name type="synonym">Caligus salmonis</name>
    <dbReference type="NCBI Taxonomy" id="72036"/>
    <lineage>
        <taxon>Eukaryota</taxon>
        <taxon>Metazoa</taxon>
        <taxon>Ecdysozoa</taxon>
        <taxon>Arthropoda</taxon>
        <taxon>Crustacea</taxon>
        <taxon>Multicrustacea</taxon>
        <taxon>Hexanauplia</taxon>
        <taxon>Copepoda</taxon>
        <taxon>Siphonostomatoida</taxon>
        <taxon>Caligidae</taxon>
        <taxon>Lepeophtheirus</taxon>
    </lineage>
</organism>
<dbReference type="EMBL" id="HG994581">
    <property type="protein sequence ID" value="CAF2869348.1"/>
    <property type="molecule type" value="Genomic_DNA"/>
</dbReference>
<name>A0A7R8CMT9_LEPSM</name>
<sequence length="308" mass="35035">MSSQYLSDFHSLCNFLKPEVTIVLGRQKRDYSLSDEFPAQYPVKKRARNMSLIFPWKECVDKWCRLQKLKELEARMSDPVGEFPPPSSSLSFSPKPGEDVDNDLVTRKKQQQVKNSWWISGDSKMLWKNGCSKIFRIEALRCVGKVTIPGVESVIGLFVSNVRQVGFVRSETNKVKLNEHPGLKGLGKVVWYGSVEFKVEGRSPEVAYPSSSKSGSKTRKEMLNQKSLVEPISGKSFKRSRKSLWEKTPHLTDLSSNNNLDPHAKDQTHFRDHDTYGLSVDNIEEVPLRINPLTDISSKNDYDIPAKD</sequence>
<gene>
    <name evidence="1" type="ORF">LSAA_6894</name>
</gene>
<keyword evidence="2" id="KW-1185">Reference proteome</keyword>
<proteinExistence type="predicted"/>
<evidence type="ECO:0000313" key="1">
    <source>
        <dbReference type="EMBL" id="CAF2869348.1"/>
    </source>
</evidence>
<reference evidence="1" key="1">
    <citation type="submission" date="2021-02" db="EMBL/GenBank/DDBJ databases">
        <authorList>
            <person name="Bekaert M."/>
        </authorList>
    </citation>
    <scope>NUCLEOTIDE SEQUENCE</scope>
    <source>
        <strain evidence="1">IoA-00</strain>
    </source>
</reference>